<feature type="transmembrane region" description="Helical" evidence="1">
    <location>
        <begin position="32"/>
        <end position="53"/>
    </location>
</feature>
<organism evidence="2 3">
    <name type="scientific">Paractinoplanes hotanensis</name>
    <dbReference type="NCBI Taxonomy" id="2906497"/>
    <lineage>
        <taxon>Bacteria</taxon>
        <taxon>Bacillati</taxon>
        <taxon>Actinomycetota</taxon>
        <taxon>Actinomycetes</taxon>
        <taxon>Micromonosporales</taxon>
        <taxon>Micromonosporaceae</taxon>
        <taxon>Paractinoplanes</taxon>
    </lineage>
</organism>
<evidence type="ECO:0000313" key="2">
    <source>
        <dbReference type="EMBL" id="MCM4079488.1"/>
    </source>
</evidence>
<feature type="transmembrane region" description="Helical" evidence="1">
    <location>
        <begin position="503"/>
        <end position="524"/>
    </location>
</feature>
<comment type="caution">
    <text evidence="2">The sequence shown here is derived from an EMBL/GenBank/DDBJ whole genome shotgun (WGS) entry which is preliminary data.</text>
</comment>
<feature type="transmembrane region" description="Helical" evidence="1">
    <location>
        <begin position="151"/>
        <end position="169"/>
    </location>
</feature>
<protein>
    <submittedName>
        <fullName evidence="2">Uncharacterized protein</fullName>
    </submittedName>
</protein>
<feature type="transmembrane region" description="Helical" evidence="1">
    <location>
        <begin position="96"/>
        <end position="116"/>
    </location>
</feature>
<evidence type="ECO:0000256" key="1">
    <source>
        <dbReference type="SAM" id="Phobius"/>
    </source>
</evidence>
<keyword evidence="1" id="KW-1133">Transmembrane helix</keyword>
<reference evidence="2 3" key="1">
    <citation type="submission" date="2022-06" db="EMBL/GenBank/DDBJ databases">
        <title>Actinoplanes abujensis sp. nov., isolated from Nigerian arid soil.</title>
        <authorList>
            <person name="Ding P."/>
        </authorList>
    </citation>
    <scope>NUCLEOTIDE SEQUENCE [LARGE SCALE GENOMIC DNA]</scope>
    <source>
        <strain evidence="3">TRM88002</strain>
    </source>
</reference>
<dbReference type="RefSeq" id="WP_251799332.1">
    <property type="nucleotide sequence ID" value="NZ_JAMQOL010000022.1"/>
</dbReference>
<feature type="transmembrane region" description="Helical" evidence="1">
    <location>
        <begin position="122"/>
        <end position="139"/>
    </location>
</feature>
<feature type="transmembrane region" description="Helical" evidence="1">
    <location>
        <begin position="477"/>
        <end position="497"/>
    </location>
</feature>
<evidence type="ECO:0000313" key="3">
    <source>
        <dbReference type="Proteomes" id="UP001523216"/>
    </source>
</evidence>
<keyword evidence="1" id="KW-0812">Transmembrane</keyword>
<keyword evidence="1" id="KW-0472">Membrane</keyword>
<keyword evidence="3" id="KW-1185">Reference proteome</keyword>
<feature type="transmembrane region" description="Helical" evidence="1">
    <location>
        <begin position="375"/>
        <end position="394"/>
    </location>
</feature>
<feature type="transmembrane region" description="Helical" evidence="1">
    <location>
        <begin position="596"/>
        <end position="614"/>
    </location>
</feature>
<dbReference type="Proteomes" id="UP001523216">
    <property type="component" value="Unassembled WGS sequence"/>
</dbReference>
<accession>A0ABT0Y1U9</accession>
<sequence length="783" mass="84387">MTAVLEAVEAAPNPIMRPSAVPRRPSNVYRRLRAPLAILPWVFPVVALVLTLLDTGVSGRDIALYAFYFAVDIVLPGTLVYRALRGSRGNVPEDLGLGAATGLLIMLGSWALSAALDKFVLLPWWPALIVVPFLAVPRLHRYWRVSRPRPLPLRWSWIVAAGLVLLVLSEYPGWMNTPLPPAGGVIYQDLYYHLALIHEMMRPMPFQVPQLSGTPLHYHYLSDADMAAASMITKIDPAVVLMRLWLVPVAGTAVFVMAALVRSLSGKWWAGALGGTAAILGLPLLLGTAYTPLGGSPVNAESPSQTYVLPLQALMVVLTVDVLRGRPLRWGWTLIFPLALACAGAKSSALPPFIAGLLAATVVVLIGYRRRLLPVLTLFALTLAGVGLGFRLFAGGGAGTLGFQPLSVLYWMAPYRDTIGHQDVIDGSRFLPYGVETTGTMGRLFIAGLLIWWLAMQSPRMLALLGIATGTTKREPSIWLLAGMTAAGFGATFLLWHPSASQVYFYTGAAPFGTVAVAWVMADLARGWKTVFAGALAGGTWALLAPQMYAPRMDRVVNWIFILAEPLIRTAVIAIGVGAIGLILHRVITGRTPWRAVLPALLAAVLTAGLVGGAKRQIEAVDTSLAAVPTGIQDPGKLVLSGEMAAAAWLDDNAGRDDVVATNVHCVPIDWTLSCDSRAFWVAGLGGRRTVIESWGYTDEAVAQDGVNGERYFKQPAPDLLRYILNQRVFAHGQPEDVAELKRLYNVKWLFADDRAAGGRSANLAEVATLRFSSGPVSIYELP</sequence>
<gene>
    <name evidence="2" type="ORF">LXN57_18095</name>
</gene>
<dbReference type="EMBL" id="JAMQOL010000022">
    <property type="protein sequence ID" value="MCM4079488.1"/>
    <property type="molecule type" value="Genomic_DNA"/>
</dbReference>
<feature type="transmembrane region" description="Helical" evidence="1">
    <location>
        <begin position="65"/>
        <end position="84"/>
    </location>
</feature>
<name>A0ABT0Y1U9_9ACTN</name>
<feature type="transmembrane region" description="Helical" evidence="1">
    <location>
        <begin position="240"/>
        <end position="261"/>
    </location>
</feature>
<feature type="transmembrane region" description="Helical" evidence="1">
    <location>
        <begin position="352"/>
        <end position="368"/>
    </location>
</feature>
<feature type="transmembrane region" description="Helical" evidence="1">
    <location>
        <begin position="556"/>
        <end position="584"/>
    </location>
</feature>
<proteinExistence type="predicted"/>
<feature type="transmembrane region" description="Helical" evidence="1">
    <location>
        <begin position="440"/>
        <end position="456"/>
    </location>
</feature>
<feature type="transmembrane region" description="Helical" evidence="1">
    <location>
        <begin position="268"/>
        <end position="286"/>
    </location>
</feature>
<feature type="transmembrane region" description="Helical" evidence="1">
    <location>
        <begin position="531"/>
        <end position="550"/>
    </location>
</feature>